<evidence type="ECO:0000313" key="1">
    <source>
        <dbReference type="EMBL" id="KAL2071113.1"/>
    </source>
</evidence>
<comment type="caution">
    <text evidence="1">The sequence shown here is derived from an EMBL/GenBank/DDBJ whole genome shotgun (WGS) entry which is preliminary data.</text>
</comment>
<organism evidence="1 2">
    <name type="scientific">Oculimacula yallundae</name>
    <dbReference type="NCBI Taxonomy" id="86028"/>
    <lineage>
        <taxon>Eukaryota</taxon>
        <taxon>Fungi</taxon>
        <taxon>Dikarya</taxon>
        <taxon>Ascomycota</taxon>
        <taxon>Pezizomycotina</taxon>
        <taxon>Leotiomycetes</taxon>
        <taxon>Helotiales</taxon>
        <taxon>Ploettnerulaceae</taxon>
        <taxon>Oculimacula</taxon>
    </lineage>
</organism>
<evidence type="ECO:0000313" key="2">
    <source>
        <dbReference type="Proteomes" id="UP001595075"/>
    </source>
</evidence>
<dbReference type="EMBL" id="JAZHXI010000005">
    <property type="protein sequence ID" value="KAL2071113.1"/>
    <property type="molecule type" value="Genomic_DNA"/>
</dbReference>
<reference evidence="1 2" key="1">
    <citation type="journal article" date="2024" name="Commun. Biol.">
        <title>Comparative genomic analysis of thermophilic fungi reveals convergent evolutionary adaptations and gene losses.</title>
        <authorList>
            <person name="Steindorff A.S."/>
            <person name="Aguilar-Pontes M.V."/>
            <person name="Robinson A.J."/>
            <person name="Andreopoulos B."/>
            <person name="LaButti K."/>
            <person name="Kuo A."/>
            <person name="Mondo S."/>
            <person name="Riley R."/>
            <person name="Otillar R."/>
            <person name="Haridas S."/>
            <person name="Lipzen A."/>
            <person name="Grimwood J."/>
            <person name="Schmutz J."/>
            <person name="Clum A."/>
            <person name="Reid I.D."/>
            <person name="Moisan M.C."/>
            <person name="Butler G."/>
            <person name="Nguyen T.T.M."/>
            <person name="Dewar K."/>
            <person name="Conant G."/>
            <person name="Drula E."/>
            <person name="Henrissat B."/>
            <person name="Hansel C."/>
            <person name="Singer S."/>
            <person name="Hutchinson M.I."/>
            <person name="de Vries R.P."/>
            <person name="Natvig D.O."/>
            <person name="Powell A.J."/>
            <person name="Tsang A."/>
            <person name="Grigoriev I.V."/>
        </authorList>
    </citation>
    <scope>NUCLEOTIDE SEQUENCE [LARGE SCALE GENOMIC DNA]</scope>
    <source>
        <strain evidence="1 2">CBS 494.80</strain>
    </source>
</reference>
<keyword evidence="2" id="KW-1185">Reference proteome</keyword>
<accession>A0ABR4CMF0</accession>
<name>A0ABR4CMF0_9HELO</name>
<protein>
    <submittedName>
        <fullName evidence="1">Uncharacterized protein</fullName>
    </submittedName>
</protein>
<sequence>MPSTSATQLLYFYSPIAIQFASITKPPRVSRYYSASQAYSYIKSLIKRRLPSFTRGLVQKIRISKAMSNLRSEV</sequence>
<proteinExistence type="predicted"/>
<gene>
    <name evidence="1" type="ORF">VTL71DRAFT_12348</name>
</gene>
<dbReference type="Proteomes" id="UP001595075">
    <property type="component" value="Unassembled WGS sequence"/>
</dbReference>